<gene>
    <name evidence="3" type="ORF">BGZ80_001045</name>
</gene>
<feature type="non-terminal residue" evidence="3">
    <location>
        <position position="431"/>
    </location>
</feature>
<feature type="compositionally biased region" description="Basic and acidic residues" evidence="1">
    <location>
        <begin position="338"/>
        <end position="353"/>
    </location>
</feature>
<reference evidence="3" key="1">
    <citation type="journal article" date="2020" name="Fungal Divers.">
        <title>Resolving the Mortierellaceae phylogeny through synthesis of multi-gene phylogenetics and phylogenomics.</title>
        <authorList>
            <person name="Vandepol N."/>
            <person name="Liber J."/>
            <person name="Desiro A."/>
            <person name="Na H."/>
            <person name="Kennedy M."/>
            <person name="Barry K."/>
            <person name="Grigoriev I.V."/>
            <person name="Miller A.N."/>
            <person name="O'Donnell K."/>
            <person name="Stajich J.E."/>
            <person name="Bonito G."/>
        </authorList>
    </citation>
    <scope>NUCLEOTIDE SEQUENCE</scope>
    <source>
        <strain evidence="3">NRRL 2769</strain>
    </source>
</reference>
<feature type="transmembrane region" description="Helical" evidence="2">
    <location>
        <begin position="62"/>
        <end position="89"/>
    </location>
</feature>
<dbReference type="Pfam" id="PF16944">
    <property type="entry name" value="KCH"/>
    <property type="match status" value="1"/>
</dbReference>
<feature type="region of interest" description="Disordered" evidence="1">
    <location>
        <begin position="318"/>
        <end position="431"/>
    </location>
</feature>
<proteinExistence type="predicted"/>
<comment type="caution">
    <text evidence="3">The sequence shown here is derived from an EMBL/GenBank/DDBJ whole genome shotgun (WGS) entry which is preliminary data.</text>
</comment>
<dbReference type="AlphaFoldDB" id="A0A9P6SY86"/>
<accession>A0A9P6SY86</accession>
<evidence type="ECO:0000256" key="1">
    <source>
        <dbReference type="SAM" id="MobiDB-lite"/>
    </source>
</evidence>
<keyword evidence="2" id="KW-1133">Transmembrane helix</keyword>
<protein>
    <submittedName>
        <fullName evidence="3">Uncharacterized protein</fullName>
    </submittedName>
</protein>
<keyword evidence="4" id="KW-1185">Reference proteome</keyword>
<feature type="compositionally biased region" description="Low complexity" evidence="1">
    <location>
        <begin position="419"/>
        <end position="431"/>
    </location>
</feature>
<feature type="compositionally biased region" description="Low complexity" evidence="1">
    <location>
        <begin position="354"/>
        <end position="371"/>
    </location>
</feature>
<evidence type="ECO:0000313" key="3">
    <source>
        <dbReference type="EMBL" id="KAG0010979.1"/>
    </source>
</evidence>
<dbReference type="InterPro" id="IPR031606">
    <property type="entry name" value="Kch1/2"/>
</dbReference>
<evidence type="ECO:0000256" key="2">
    <source>
        <dbReference type="SAM" id="Phobius"/>
    </source>
</evidence>
<feature type="transmembrane region" description="Helical" evidence="2">
    <location>
        <begin position="205"/>
        <end position="232"/>
    </location>
</feature>
<feature type="transmembrane region" description="Helical" evidence="2">
    <location>
        <begin position="101"/>
        <end position="120"/>
    </location>
</feature>
<sequence length="431" mass="48459">MEPPLPQPPSSETSQVYNSNAVPHRVGSLLLQATAVTVPTFSAELDLGSIANPQKHSPIKRYLFASLLFKPFIALLLDCFSLAYLSSWIRDSLGKSNSTGFVFYIIATCGAMLIVCYGGWRATQVLKKGHIQAIFVNREAYRWTCLTSYEKFLFFERIGQGYGNMDALVFFTWFTLRAAVAHQQSQIDRGEAPTLNLPKMSGITHVALALNIMLQVCNLIQFLGAIVVLLLVRSGKLISLRKDEHLHTYCQRNLNVRIVRMYKLAKSPGTRAPLRENDQLGQQMSQYAHAIDSEGGIDISQLASLAWDDTETQDDTIDYNHYAYRPRPISTGPPARKKSGDDSERIEMTEKPQEQQQQQQQEWISSSASSLPVPPPAPGSFSYAQWQHLQIQKQKYGDDRSKYEPMHWNPNNMGSSENQGQVQPQTQSQGQ</sequence>
<organism evidence="3 4">
    <name type="scientific">Entomortierella chlamydospora</name>
    <dbReference type="NCBI Taxonomy" id="101097"/>
    <lineage>
        <taxon>Eukaryota</taxon>
        <taxon>Fungi</taxon>
        <taxon>Fungi incertae sedis</taxon>
        <taxon>Mucoromycota</taxon>
        <taxon>Mortierellomycotina</taxon>
        <taxon>Mortierellomycetes</taxon>
        <taxon>Mortierellales</taxon>
        <taxon>Mortierellaceae</taxon>
        <taxon>Entomortierella</taxon>
    </lineage>
</organism>
<feature type="compositionally biased region" description="Basic and acidic residues" evidence="1">
    <location>
        <begin position="395"/>
        <end position="405"/>
    </location>
</feature>
<keyword evidence="2" id="KW-0812">Transmembrane</keyword>
<evidence type="ECO:0000313" key="4">
    <source>
        <dbReference type="Proteomes" id="UP000703661"/>
    </source>
</evidence>
<feature type="compositionally biased region" description="Polar residues" evidence="1">
    <location>
        <begin position="383"/>
        <end position="393"/>
    </location>
</feature>
<name>A0A9P6SY86_9FUNG</name>
<dbReference type="GO" id="GO:0005886">
    <property type="term" value="C:plasma membrane"/>
    <property type="evidence" value="ECO:0007669"/>
    <property type="project" value="InterPro"/>
</dbReference>
<dbReference type="Proteomes" id="UP000703661">
    <property type="component" value="Unassembled WGS sequence"/>
</dbReference>
<keyword evidence="2" id="KW-0472">Membrane</keyword>
<dbReference type="GO" id="GO:0015079">
    <property type="term" value="F:potassium ion transmembrane transporter activity"/>
    <property type="evidence" value="ECO:0007669"/>
    <property type="project" value="InterPro"/>
</dbReference>
<dbReference type="EMBL" id="JAAAID010001230">
    <property type="protein sequence ID" value="KAG0010979.1"/>
    <property type="molecule type" value="Genomic_DNA"/>
</dbReference>
<feature type="compositionally biased region" description="Polar residues" evidence="1">
    <location>
        <begin position="409"/>
        <end position="418"/>
    </location>
</feature>